<dbReference type="InterPro" id="IPR047196">
    <property type="entry name" value="YidC_ALB_C"/>
</dbReference>
<dbReference type="GO" id="GO:0032977">
    <property type="term" value="F:membrane insertase activity"/>
    <property type="evidence" value="ECO:0007669"/>
    <property type="project" value="InterPro"/>
</dbReference>
<evidence type="ECO:0000256" key="9">
    <source>
        <dbReference type="ARBA" id="ARBA00023136"/>
    </source>
</evidence>
<evidence type="ECO:0000256" key="10">
    <source>
        <dbReference type="ARBA" id="ARBA00023186"/>
    </source>
</evidence>
<evidence type="ECO:0000256" key="11">
    <source>
        <dbReference type="ARBA" id="ARBA00033245"/>
    </source>
</evidence>
<keyword evidence="7 13" id="KW-0653">Protein transport</keyword>
<dbReference type="CDD" id="cd20070">
    <property type="entry name" value="5TM_YidC_Alb3"/>
    <property type="match status" value="1"/>
</dbReference>
<comment type="function">
    <text evidence="13">Required for the insertion and/or proper folding and/or complex formation of integral membrane proteins into the membrane. Involved in integration of membrane proteins that insert both dependently and independently of the Sec translocase complex, as well as at least some lipoproteins. Aids folding of multispanning membrane proteins.</text>
</comment>
<feature type="transmembrane region" description="Helical" evidence="13">
    <location>
        <begin position="490"/>
        <end position="512"/>
    </location>
</feature>
<comment type="caution">
    <text evidence="16">The sequence shown here is derived from an EMBL/GenBank/DDBJ whole genome shotgun (WGS) entry which is preliminary data.</text>
</comment>
<evidence type="ECO:0000256" key="7">
    <source>
        <dbReference type="ARBA" id="ARBA00022927"/>
    </source>
</evidence>
<dbReference type="HAMAP" id="MF_01810">
    <property type="entry name" value="YidC_type1"/>
    <property type="match status" value="1"/>
</dbReference>
<dbReference type="PRINTS" id="PR00701">
    <property type="entry name" value="60KDINNERMP"/>
</dbReference>
<dbReference type="NCBIfam" id="TIGR03592">
    <property type="entry name" value="yidC_oxa1_cterm"/>
    <property type="match status" value="1"/>
</dbReference>
<evidence type="ECO:0000256" key="13">
    <source>
        <dbReference type="HAMAP-Rule" id="MF_01810"/>
    </source>
</evidence>
<dbReference type="RefSeq" id="WP_121101601.1">
    <property type="nucleotide sequence ID" value="NZ_RBII01000002.1"/>
</dbReference>
<keyword evidence="9 13" id="KW-0472">Membrane</keyword>
<dbReference type="PRINTS" id="PR01900">
    <property type="entry name" value="YIDCPROTEIN"/>
</dbReference>
<dbReference type="PANTHER" id="PTHR12428">
    <property type="entry name" value="OXA1"/>
    <property type="match status" value="1"/>
</dbReference>
<evidence type="ECO:0000259" key="15">
    <source>
        <dbReference type="Pfam" id="PF14849"/>
    </source>
</evidence>
<dbReference type="InterPro" id="IPR019998">
    <property type="entry name" value="Membr_insert_YidC"/>
</dbReference>
<keyword evidence="4 13" id="KW-0813">Transport</keyword>
<dbReference type="CDD" id="cd19961">
    <property type="entry name" value="EcYidC-like_peri"/>
    <property type="match status" value="1"/>
</dbReference>
<feature type="domain" description="Membrane insertase YidC N-terminal" evidence="15">
    <location>
        <begin position="76"/>
        <end position="352"/>
    </location>
</feature>
<dbReference type="GO" id="GO:0051205">
    <property type="term" value="P:protein insertion into membrane"/>
    <property type="evidence" value="ECO:0007669"/>
    <property type="project" value="TreeGrafter"/>
</dbReference>
<protein>
    <recommendedName>
        <fullName evidence="3 13">Membrane protein insertase YidC</fullName>
    </recommendedName>
    <alternativeName>
        <fullName evidence="12 13">Foldase YidC</fullName>
    </alternativeName>
    <alternativeName>
        <fullName evidence="11 13">Membrane integrase YidC</fullName>
    </alternativeName>
    <alternativeName>
        <fullName evidence="13">Membrane protein YidC</fullName>
    </alternativeName>
</protein>
<evidence type="ECO:0000313" key="16">
    <source>
        <dbReference type="EMBL" id="RKQ69239.1"/>
    </source>
</evidence>
<keyword evidence="6 13" id="KW-0812">Transmembrane</keyword>
<comment type="similarity">
    <text evidence="2 13">Belongs to the OXA1/ALB3/YidC family. Type 1 subfamily.</text>
</comment>
<dbReference type="InterPro" id="IPR028055">
    <property type="entry name" value="YidC/Oxa/ALB_C"/>
</dbReference>
<feature type="transmembrane region" description="Helical" evidence="13">
    <location>
        <begin position="360"/>
        <end position="383"/>
    </location>
</feature>
<dbReference type="InterPro" id="IPR038221">
    <property type="entry name" value="YidC_periplasmic_sf"/>
</dbReference>
<dbReference type="Proteomes" id="UP000282211">
    <property type="component" value="Unassembled WGS sequence"/>
</dbReference>
<dbReference type="GO" id="GO:0005886">
    <property type="term" value="C:plasma membrane"/>
    <property type="evidence" value="ECO:0007669"/>
    <property type="project" value="UniProtKB-SubCell"/>
</dbReference>
<feature type="transmembrane region" description="Helical" evidence="13">
    <location>
        <begin position="426"/>
        <end position="447"/>
    </location>
</feature>
<evidence type="ECO:0000256" key="5">
    <source>
        <dbReference type="ARBA" id="ARBA00022475"/>
    </source>
</evidence>
<dbReference type="NCBIfam" id="TIGR03593">
    <property type="entry name" value="yidC_nterm"/>
    <property type="match status" value="1"/>
</dbReference>
<keyword evidence="8 13" id="KW-1133">Transmembrane helix</keyword>
<evidence type="ECO:0000313" key="17">
    <source>
        <dbReference type="Proteomes" id="UP000282211"/>
    </source>
</evidence>
<dbReference type="EMBL" id="RBII01000002">
    <property type="protein sequence ID" value="RKQ69239.1"/>
    <property type="molecule type" value="Genomic_DNA"/>
</dbReference>
<dbReference type="OrthoDB" id="9780552at2"/>
<keyword evidence="17" id="KW-1185">Reference proteome</keyword>
<evidence type="ECO:0000259" key="14">
    <source>
        <dbReference type="Pfam" id="PF02096"/>
    </source>
</evidence>
<evidence type="ECO:0000256" key="8">
    <source>
        <dbReference type="ARBA" id="ARBA00022989"/>
    </source>
</evidence>
<proteinExistence type="inferred from homology"/>
<accession>A0A420WDZ2</accession>
<evidence type="ECO:0000256" key="2">
    <source>
        <dbReference type="ARBA" id="ARBA00010527"/>
    </source>
</evidence>
<evidence type="ECO:0000256" key="1">
    <source>
        <dbReference type="ARBA" id="ARBA00004429"/>
    </source>
</evidence>
<reference evidence="16 17" key="1">
    <citation type="submission" date="2018-10" db="EMBL/GenBank/DDBJ databases">
        <title>Genomic Encyclopedia of Type Strains, Phase IV (KMG-IV): sequencing the most valuable type-strain genomes for metagenomic binning, comparative biology and taxonomic classification.</title>
        <authorList>
            <person name="Goeker M."/>
        </authorList>
    </citation>
    <scope>NUCLEOTIDE SEQUENCE [LARGE SCALE GENOMIC DNA]</scope>
    <source>
        <strain evidence="16 17">DSM 22008</strain>
    </source>
</reference>
<dbReference type="FunCoup" id="A0A420WDZ2">
    <property type="interactions" value="257"/>
</dbReference>
<evidence type="ECO:0000256" key="3">
    <source>
        <dbReference type="ARBA" id="ARBA00015325"/>
    </source>
</evidence>
<feature type="transmembrane region" description="Helical" evidence="13">
    <location>
        <begin position="6"/>
        <end position="24"/>
    </location>
</feature>
<gene>
    <name evidence="13" type="primary">yidC</name>
    <name evidence="16" type="ORF">DES40_2038</name>
</gene>
<feature type="domain" description="Membrane insertase YidC/Oxa/ALB C-terminal" evidence="14">
    <location>
        <begin position="364"/>
        <end position="569"/>
    </location>
</feature>
<dbReference type="Gene3D" id="2.70.98.90">
    <property type="match status" value="1"/>
</dbReference>
<dbReference type="NCBIfam" id="NF002353">
    <property type="entry name" value="PRK01318.1-4"/>
    <property type="match status" value="1"/>
</dbReference>
<keyword evidence="5 13" id="KW-1003">Cell membrane</keyword>
<dbReference type="Pfam" id="PF02096">
    <property type="entry name" value="60KD_IMP"/>
    <property type="match status" value="1"/>
</dbReference>
<evidence type="ECO:0000256" key="12">
    <source>
        <dbReference type="ARBA" id="ARBA00033342"/>
    </source>
</evidence>
<feature type="transmembrane region" description="Helical" evidence="13">
    <location>
        <begin position="533"/>
        <end position="555"/>
    </location>
</feature>
<dbReference type="InterPro" id="IPR001708">
    <property type="entry name" value="YidC/ALB3/OXA1/COX18"/>
</dbReference>
<evidence type="ECO:0000256" key="4">
    <source>
        <dbReference type="ARBA" id="ARBA00022448"/>
    </source>
</evidence>
<dbReference type="InParanoid" id="A0A420WDZ2"/>
<dbReference type="PANTHER" id="PTHR12428:SF65">
    <property type="entry name" value="CYTOCHROME C OXIDASE ASSEMBLY PROTEIN COX18, MITOCHONDRIAL"/>
    <property type="match status" value="1"/>
</dbReference>
<evidence type="ECO:0000256" key="6">
    <source>
        <dbReference type="ARBA" id="ARBA00022692"/>
    </source>
</evidence>
<dbReference type="Pfam" id="PF14849">
    <property type="entry name" value="YidC_periplas"/>
    <property type="match status" value="1"/>
</dbReference>
<comment type="subunit">
    <text evidence="13">Interacts with the Sec translocase complex via SecD. Specifically interacts with transmembrane segments of nascent integral membrane proteins during membrane integration.</text>
</comment>
<sequence>MNEQRNFILAMVLSALVLIGYWVFYQGPAVEKAKANAEQEMARAKAEQSLNGTVSNEVSSPIKLLPRENLVGQGTRIKIDSPSIRGSFLTTGAHLDDVTLKNYDETLDAADGQVSLLSPEGSEKAAYITDNWVKAGLGTQGFDTPWAVISGTTLTPETPVTLGYTGDGYEVRRTMSIDDRYLITLEDVVTNTSGSEIALQRKGVTRQHSLPDDLTNFFIIQEGPISIVDNGYSDMKYKSLRKKGDWTETGTSGWVGLTDKYWLLAAIAPQEKTITAERRFRTINDQDVYETSYTLAATTLTAGASITSKGYMFSGAKDRDVLKTYEKDLGIAQMERAIDWGFVGILVKPIYWALSRLGELFGNFGIGILALTLIIKLFMFPLFNKQYESQAKMKKVQPKLKKLQERYKEDRVKLQQEMMALYKREGANPVAGCLPIIPTIFVFFALYKSVFINIDMRHAPFFGWIQDLSAKDPLSILNLFGALPWSGDPFGIAFLAIGPLAILYGISMSLMYTLTPPAGGGEQAEMMQKMMKWMPWIFMFVLAPFPAGLLLYWVWNNVLSFGQQYYITRKFKVDTPIDAFFRKLTGKAEPEAPK</sequence>
<dbReference type="GO" id="GO:0015031">
    <property type="term" value="P:protein transport"/>
    <property type="evidence" value="ECO:0007669"/>
    <property type="project" value="UniProtKB-KW"/>
</dbReference>
<organism evidence="16 17">
    <name type="scientific">Litorimonas taeanensis</name>
    <dbReference type="NCBI Taxonomy" id="568099"/>
    <lineage>
        <taxon>Bacteria</taxon>
        <taxon>Pseudomonadati</taxon>
        <taxon>Pseudomonadota</taxon>
        <taxon>Alphaproteobacteria</taxon>
        <taxon>Maricaulales</taxon>
        <taxon>Robiginitomaculaceae</taxon>
    </lineage>
</organism>
<comment type="subcellular location">
    <subcellularLocation>
        <location evidence="1">Cell inner membrane</location>
        <topology evidence="1">Multi-pass membrane protein</topology>
    </subcellularLocation>
    <subcellularLocation>
        <location evidence="13">Cell membrane</location>
        <topology evidence="13">Multi-pass membrane protein</topology>
    </subcellularLocation>
</comment>
<dbReference type="InterPro" id="IPR028053">
    <property type="entry name" value="Membr_insert_YidC_N"/>
</dbReference>
<name>A0A420WDZ2_9PROT</name>
<dbReference type="AlphaFoldDB" id="A0A420WDZ2"/>
<keyword evidence="10 13" id="KW-0143">Chaperone</keyword>